<gene>
    <name evidence="1" type="ORF">HPP92_007234</name>
</gene>
<comment type="caution">
    <text evidence="1">The sequence shown here is derived from an EMBL/GenBank/DDBJ whole genome shotgun (WGS) entry which is preliminary data.</text>
</comment>
<evidence type="ECO:0008006" key="3">
    <source>
        <dbReference type="Google" id="ProtNLM"/>
    </source>
</evidence>
<organism evidence="1 2">
    <name type="scientific">Vanilla planifolia</name>
    <name type="common">Vanilla</name>
    <dbReference type="NCBI Taxonomy" id="51239"/>
    <lineage>
        <taxon>Eukaryota</taxon>
        <taxon>Viridiplantae</taxon>
        <taxon>Streptophyta</taxon>
        <taxon>Embryophyta</taxon>
        <taxon>Tracheophyta</taxon>
        <taxon>Spermatophyta</taxon>
        <taxon>Magnoliopsida</taxon>
        <taxon>Liliopsida</taxon>
        <taxon>Asparagales</taxon>
        <taxon>Orchidaceae</taxon>
        <taxon>Vanilloideae</taxon>
        <taxon>Vanilleae</taxon>
        <taxon>Vanilla</taxon>
    </lineage>
</organism>
<dbReference type="EMBL" id="JADCNL010000003">
    <property type="protein sequence ID" value="KAG0488423.1"/>
    <property type="molecule type" value="Genomic_DNA"/>
</dbReference>
<reference evidence="1 2" key="1">
    <citation type="journal article" date="2020" name="Nat. Food">
        <title>A phased Vanilla planifolia genome enables genetic improvement of flavour and production.</title>
        <authorList>
            <person name="Hasing T."/>
            <person name="Tang H."/>
            <person name="Brym M."/>
            <person name="Khazi F."/>
            <person name="Huang T."/>
            <person name="Chambers A.H."/>
        </authorList>
    </citation>
    <scope>NUCLEOTIDE SEQUENCE [LARGE SCALE GENOMIC DNA]</scope>
    <source>
        <tissue evidence="1">Leaf</tissue>
    </source>
</reference>
<evidence type="ECO:0000313" key="2">
    <source>
        <dbReference type="Proteomes" id="UP000636800"/>
    </source>
</evidence>
<proteinExistence type="predicted"/>
<keyword evidence="2" id="KW-1185">Reference proteome</keyword>
<dbReference type="AlphaFoldDB" id="A0A835V8H8"/>
<name>A0A835V8H8_VANPL</name>
<dbReference type="OrthoDB" id="693270at2759"/>
<evidence type="ECO:0000313" key="1">
    <source>
        <dbReference type="EMBL" id="KAG0488423.1"/>
    </source>
</evidence>
<protein>
    <recommendedName>
        <fullName evidence="3">CCT domain-containing protein</fullName>
    </recommendedName>
</protein>
<sequence>MDIILPLPNGEINGLASLDSQIRPEGKFNGQELGQDKSSTEKFDLLEAINNQSLHNSCNGSSLANSEDNLFGAIDLNQKSSSMPSLDLSLKYTSILYSISKKMASQMYYAIQTQPFHLFLYLLFCLRQIGIVIKQITFPLSCRYNNNSRVVPALANPAKFQAQKQGSIDSSIEPSPDHSAANPVQHFGLISKPEDAKFTIDLIPRPDEDTFQSDPIRFIHFLVPVNAMPFNATGSNPLLQPIFYPQPALASWSTMPSMMQEAFVETPIRQADSTDYPSYKIQNLEEEDYTKEENAEAVQEEKRISMVVGETTNVCNDKDIIGTQVNQLEGCINGGTNSDVHCVSQRQAALAKFGRRERTDVLLRRQKLAEQRPRLKGQFVRQA</sequence>
<dbReference type="Proteomes" id="UP000636800">
    <property type="component" value="Chromosome 3"/>
</dbReference>
<accession>A0A835V8H8</accession>